<evidence type="ECO:0000256" key="5">
    <source>
        <dbReference type="ARBA" id="ARBA00053516"/>
    </source>
</evidence>
<dbReference type="GO" id="GO:0019237">
    <property type="term" value="F:centromeric DNA binding"/>
    <property type="evidence" value="ECO:0007669"/>
    <property type="project" value="InterPro"/>
</dbReference>
<name>A0A6P8P6R7_GEOSA</name>
<evidence type="ECO:0000259" key="11">
    <source>
        <dbReference type="Pfam" id="PF11699"/>
    </source>
</evidence>
<feature type="compositionally biased region" description="Basic and acidic residues" evidence="10">
    <location>
        <begin position="772"/>
        <end position="782"/>
    </location>
</feature>
<dbReference type="GO" id="GO:0000776">
    <property type="term" value="C:kinetochore"/>
    <property type="evidence" value="ECO:0007669"/>
    <property type="project" value="InterPro"/>
</dbReference>
<evidence type="ECO:0000256" key="1">
    <source>
        <dbReference type="ARBA" id="ARBA00004123"/>
    </source>
</evidence>
<comment type="subunit">
    <text evidence="6">Oligomer. Component of the CENPA-NAC complex, at least composed of CENPA, CENPC, CENPH, CENPM, CENPN, CENPT and CENPU. The CENPA-NAC complex interacts with the CENPA-CAD complex, composed of CENPI, CENPK, CENPL, CENPO, CENPP, CENPQ, CENPR and CENPS. Binds to DAXX. Interacts with DNMT3B. Interacts directly with CENPA. Identified in a centromere complex containing histones H2A, H2B and H4, and at least CENPA, CENPB, CENPC, CENPT, CENPN, HJURP, SUPT16H, SSRP1 and RSF1. Interacts with MEIKIN.</text>
</comment>
<dbReference type="GO" id="GO:0051315">
    <property type="term" value="P:attachment of mitotic spindle microtubules to kinetochore"/>
    <property type="evidence" value="ECO:0007669"/>
    <property type="project" value="TreeGrafter"/>
</dbReference>
<sequence>MPLKLEKGQFRTDYRPRYCFLTERLPQVELKLKPGQNILNFIDDYFKDSDTQCDIDLDSPAPLHSSTPNTSKSMSGSKQNLVSSEVVKSVSQVKSDVLLIQSSTGSPKISSSPGWLPTSQDKVNKKNGVQDNEKCNKISSFDGLEEDVVGSAILIEVDEVYPPIQSANKIAKPNKEYPLENSVTRLPSSPTVQLQIRKRLDFSEHASPFNNAAESETEIQKRNDEHMKTSVNQCLPSVEEVSKSFSPMLHVQSAREDQHGNSKETNFLPGASQNLEDEFIISEGHSIDFKSWIGIPKKHKQLKTVKLRPAGEEMSHAAEKDNSRKLNLKETPKESLVEQSKNQQSNKEIEEKLPIKPVSSQSCASDFNKLARNADGTMKNPLLDKSGVSAVAHEQNCNKTKWQAKAKMTPMEQVKTQQTEKEAEEKLQNENSSCSPCRSNLKLPHLEQQKSKMKGKKRRNYKDAVDLVSPKKRNMTDLNTEELCSEFQPIKDSTNIAKSVSSVENEPKNNAMENVYLSRSNRKSKPPSCWWLISHSESNLADVQHSEHSYQLPKQSLKKISKTDKPDYISTTKQKCKTHNACQKQLRLEETVDVVKESSSSKINGINLSGSLSLRGQNKMFGVYDKANTPEMSRCASNTIPSSTEEKLMRKQNSQHIILPQKGMTKQKPEWRKTILKTNNQKWSVPEEHSKSDLDSDQENDLKLSQKGVTEQKPERRKTIRKSNNQKWSEEHSKSDLDSDQENDLKLSQKGVTEQKPERRKLIRKMNNQKRSVPEEHSKSDLDSDQENNLKLSQKGVTEQKPERRKPIRKMNNQKWSVPEEHSKSDLDSDQENDLKLSQKKGTEQKPERRKTILKTNNQKWSVAEEHSKYDLDSDQENDLKLSHLKEKRTCRGSVFSLKEGNEPLSFKFRQSLASFRTAYDKTPVTVKGTSERQTKSDKTPKTNTCKSQRTPVKSSGYTVNDNSPPQAQLRASVAKGIIDCNPEEVTESCTRNENDVKERMKGTQKRIDPTSPLNVTWTVTHSRKECVELQEGIDCCAPSLNESLSIDNKELSYSCDSGPCVARTRRHRPIDAELVLKQHQLTSDSDSEDLETKRKQLSKKIVLPSNTPNVRRSKRTRVKPMEYWRGERVNYIQRPSGGFVVNDIIPAKEHIHKKISKQKNLIEKPDHDTSENVCSFPISSSSEPAAVINPGNEETTSMVCVKTAESCPYHCPADLIAISKCFNLPTFSSGTLILGPFVEKSLQFVCLDTIVYYIVCGKLLVTLHCTNYKLKSGDHFFIPPGNMYNIRNLLNEEAVLVYTQIKGEPFVPEN</sequence>
<evidence type="ECO:0000256" key="2">
    <source>
        <dbReference type="ARBA" id="ARBA00010291"/>
    </source>
</evidence>
<evidence type="ECO:0000256" key="6">
    <source>
        <dbReference type="ARBA" id="ARBA00064952"/>
    </source>
</evidence>
<dbReference type="CTD" id="1060"/>
<dbReference type="GO" id="GO:0051455">
    <property type="term" value="P:spindle attachment to meiosis I kinetochore"/>
    <property type="evidence" value="ECO:0007669"/>
    <property type="project" value="TreeGrafter"/>
</dbReference>
<organism evidence="12 13">
    <name type="scientific">Geotrypetes seraphini</name>
    <name type="common">Gaboon caecilian</name>
    <name type="synonym">Caecilia seraphini</name>
    <dbReference type="NCBI Taxonomy" id="260995"/>
    <lineage>
        <taxon>Eukaryota</taxon>
        <taxon>Metazoa</taxon>
        <taxon>Chordata</taxon>
        <taxon>Craniata</taxon>
        <taxon>Vertebrata</taxon>
        <taxon>Euteleostomi</taxon>
        <taxon>Amphibia</taxon>
        <taxon>Gymnophiona</taxon>
        <taxon>Geotrypetes</taxon>
    </lineage>
</organism>
<dbReference type="GeneID" id="117345743"/>
<evidence type="ECO:0000256" key="10">
    <source>
        <dbReference type="SAM" id="MobiDB-lite"/>
    </source>
</evidence>
<evidence type="ECO:0000313" key="13">
    <source>
        <dbReference type="RefSeq" id="XP_033770728.1"/>
    </source>
</evidence>
<feature type="compositionally biased region" description="Basic and acidic residues" evidence="10">
    <location>
        <begin position="685"/>
        <end position="714"/>
    </location>
</feature>
<dbReference type="FunFam" id="2.60.120.10:FF:000033">
    <property type="entry name" value="Centromere protein C 1"/>
    <property type="match status" value="1"/>
</dbReference>
<dbReference type="Gene3D" id="2.60.120.10">
    <property type="entry name" value="Jelly Rolls"/>
    <property type="match status" value="1"/>
</dbReference>
<comment type="similarity">
    <text evidence="2">Belongs to the CENP-C/MIF2 family.</text>
</comment>
<feature type="region of interest" description="Disordered" evidence="10">
    <location>
        <begin position="103"/>
        <end position="131"/>
    </location>
</feature>
<dbReference type="SUPFAM" id="SSF51182">
    <property type="entry name" value="RmlC-like cupins"/>
    <property type="match status" value="1"/>
</dbReference>
<dbReference type="InterPro" id="IPR011051">
    <property type="entry name" value="RmlC_Cupin_sf"/>
</dbReference>
<dbReference type="GO" id="GO:0005634">
    <property type="term" value="C:nucleus"/>
    <property type="evidence" value="ECO:0007669"/>
    <property type="project" value="UniProtKB-SubCell"/>
</dbReference>
<dbReference type="InParanoid" id="A0A6P8P6R7"/>
<proteinExistence type="inferred from homology"/>
<feature type="compositionally biased region" description="Basic residues" evidence="10">
    <location>
        <begin position="758"/>
        <end position="768"/>
    </location>
</feature>
<dbReference type="RefSeq" id="XP_033770728.1">
    <property type="nucleotide sequence ID" value="XM_033914837.1"/>
</dbReference>
<feature type="compositionally biased region" description="Basic and acidic residues" evidence="10">
    <location>
        <begin position="930"/>
        <end position="941"/>
    </location>
</feature>
<feature type="compositionally biased region" description="Basic and acidic residues" evidence="10">
    <location>
        <begin position="418"/>
        <end position="428"/>
    </location>
</feature>
<feature type="compositionally biased region" description="Polar residues" evidence="10">
    <location>
        <begin position="337"/>
        <end position="346"/>
    </location>
</feature>
<keyword evidence="4" id="KW-0539">Nucleus</keyword>
<feature type="region of interest" description="Disordered" evidence="10">
    <location>
        <begin position="990"/>
        <end position="1010"/>
    </location>
</feature>
<evidence type="ECO:0000256" key="8">
    <source>
        <dbReference type="ARBA" id="ARBA00082151"/>
    </source>
</evidence>
<evidence type="ECO:0000256" key="3">
    <source>
        <dbReference type="ARBA" id="ARBA00023125"/>
    </source>
</evidence>
<feature type="compositionally biased region" description="Polar residues" evidence="10">
    <location>
        <begin position="64"/>
        <end position="79"/>
    </location>
</feature>
<keyword evidence="12" id="KW-1185">Reference proteome</keyword>
<dbReference type="PANTHER" id="PTHR16684">
    <property type="entry name" value="CENTROMERE PROTEIN C"/>
    <property type="match status" value="1"/>
</dbReference>
<feature type="compositionally biased region" description="Polar residues" evidence="10">
    <location>
        <begin position="429"/>
        <end position="438"/>
    </location>
</feature>
<feature type="region of interest" description="Disordered" evidence="10">
    <location>
        <begin position="56"/>
        <end position="79"/>
    </location>
</feature>
<gene>
    <name evidence="13" type="primary">CENPC</name>
</gene>
<dbReference type="InterPro" id="IPR025974">
    <property type="entry name" value="Mif2/CENP-C_cupin"/>
</dbReference>
<feature type="domain" description="Mif2/CENP-C cupin" evidence="11">
    <location>
        <begin position="1219"/>
        <end position="1301"/>
    </location>
</feature>
<keyword evidence="3" id="KW-0238">DNA-binding</keyword>
<feature type="region of interest" description="Disordered" evidence="10">
    <location>
        <begin position="926"/>
        <end position="966"/>
    </location>
</feature>
<dbReference type="Pfam" id="PF11699">
    <property type="entry name" value="CENP-C_C"/>
    <property type="match status" value="1"/>
</dbReference>
<feature type="compositionally biased region" description="Basic and acidic residues" evidence="10">
    <location>
        <begin position="309"/>
        <end position="336"/>
    </location>
</feature>
<evidence type="ECO:0000256" key="4">
    <source>
        <dbReference type="ARBA" id="ARBA00023242"/>
    </source>
</evidence>
<dbReference type="InterPro" id="IPR014710">
    <property type="entry name" value="RmlC-like_jellyroll"/>
</dbReference>
<feature type="compositionally biased region" description="Polar residues" evidence="10">
    <location>
        <begin position="787"/>
        <end position="797"/>
    </location>
</feature>
<feature type="compositionally biased region" description="Polar residues" evidence="10">
    <location>
        <begin position="942"/>
        <end position="966"/>
    </location>
</feature>
<reference evidence="13" key="1">
    <citation type="submission" date="2025-08" db="UniProtKB">
        <authorList>
            <consortium name="RefSeq"/>
        </authorList>
    </citation>
    <scope>IDENTIFICATION</scope>
</reference>
<feature type="region of interest" description="Disordered" evidence="10">
    <location>
        <begin position="307"/>
        <end position="361"/>
    </location>
</feature>
<dbReference type="OrthoDB" id="1939643at2759"/>
<evidence type="ECO:0000256" key="7">
    <source>
        <dbReference type="ARBA" id="ARBA00068530"/>
    </source>
</evidence>
<dbReference type="KEGG" id="gsh:117345743"/>
<evidence type="ECO:0000313" key="12">
    <source>
        <dbReference type="Proteomes" id="UP000515159"/>
    </source>
</evidence>
<dbReference type="GO" id="GO:0005721">
    <property type="term" value="C:pericentric heterochromatin"/>
    <property type="evidence" value="ECO:0007669"/>
    <property type="project" value="UniProtKB-ARBA"/>
</dbReference>
<feature type="region of interest" description="Disordered" evidence="10">
    <location>
        <begin position="636"/>
        <end position="870"/>
    </location>
</feature>
<dbReference type="GO" id="GO:0051382">
    <property type="term" value="P:kinetochore assembly"/>
    <property type="evidence" value="ECO:0007669"/>
    <property type="project" value="InterPro"/>
</dbReference>
<protein>
    <recommendedName>
        <fullName evidence="7">Centromere protein C</fullName>
    </recommendedName>
    <alternativeName>
        <fullName evidence="8">Centromere autoantigen C</fullName>
    </alternativeName>
    <alternativeName>
        <fullName evidence="9">Centromere protein C 1</fullName>
    </alternativeName>
</protein>
<accession>A0A6P8P6R7</accession>
<dbReference type="Proteomes" id="UP000515159">
    <property type="component" value="Chromosome 1"/>
</dbReference>
<feature type="compositionally biased region" description="Basic and acidic residues" evidence="10">
    <location>
        <begin position="991"/>
        <end position="1009"/>
    </location>
</feature>
<comment type="function">
    <text evidence="5">Component of the CENPA-NAC (nucleosome-associated) complex, a complex that plays a central role in assembly of kinetochore proteins, mitotic progression and chromosome segregation. The CENPA-NAC complex recruits the CENPA-CAD (nucleosome distal) complex and may be involved in incorporation of newly synthesized CENPA into centromeres. CENPC recruits DNA methylation and DNMT3B to both centromeric and pericentromeric satellite repeats and regulates the histone code in these regions.</text>
</comment>
<evidence type="ECO:0000256" key="9">
    <source>
        <dbReference type="ARBA" id="ARBA00083562"/>
    </source>
</evidence>
<dbReference type="PANTHER" id="PTHR16684:SF11">
    <property type="entry name" value="CENTROMERE PROTEIN C"/>
    <property type="match status" value="1"/>
</dbReference>
<feature type="compositionally biased region" description="Basic and acidic residues" evidence="10">
    <location>
        <begin position="728"/>
        <end position="757"/>
    </location>
</feature>
<feature type="region of interest" description="Disordered" evidence="10">
    <location>
        <begin position="417"/>
        <end position="440"/>
    </location>
</feature>
<comment type="subcellular location">
    <subcellularLocation>
        <location evidence="1">Nucleus</location>
    </subcellularLocation>
</comment>
<feature type="compositionally biased region" description="Basic and acidic residues" evidence="10">
    <location>
        <begin position="818"/>
        <end position="851"/>
    </location>
</feature>
<feature type="compositionally biased region" description="Low complexity" evidence="10">
    <location>
        <begin position="103"/>
        <end position="114"/>
    </location>
</feature>
<dbReference type="InterPro" id="IPR028386">
    <property type="entry name" value="CENP-C/Mif2/cnp3"/>
</dbReference>